<evidence type="ECO:0000313" key="11">
    <source>
        <dbReference type="EMBL" id="RZC54717.1"/>
    </source>
</evidence>
<dbReference type="OMA" id="YRAHNLV"/>
<dbReference type="OrthoDB" id="407658at2759"/>
<evidence type="ECO:0000256" key="7">
    <source>
        <dbReference type="ARBA" id="ARBA00022989"/>
    </source>
</evidence>
<keyword evidence="5" id="KW-0812">Transmembrane</keyword>
<evidence type="ECO:0000256" key="8">
    <source>
        <dbReference type="ARBA" id="ARBA00023034"/>
    </source>
</evidence>
<dbReference type="InterPro" id="IPR029044">
    <property type="entry name" value="Nucleotide-diphossugar_trans"/>
</dbReference>
<keyword evidence="8" id="KW-0333">Golgi apparatus</keyword>
<evidence type="ECO:0000256" key="2">
    <source>
        <dbReference type="ARBA" id="ARBA00005664"/>
    </source>
</evidence>
<dbReference type="PANTHER" id="PTHR31311">
    <property type="entry name" value="XYLOGLUCAN 6-XYLOSYLTRANSFERASE 5-RELATED-RELATED"/>
    <property type="match status" value="1"/>
</dbReference>
<dbReference type="GO" id="GO:0008378">
    <property type="term" value="F:galactosyltransferase activity"/>
    <property type="evidence" value="ECO:0007669"/>
    <property type="project" value="TreeGrafter"/>
</dbReference>
<evidence type="ECO:0000256" key="6">
    <source>
        <dbReference type="ARBA" id="ARBA00022968"/>
    </source>
</evidence>
<evidence type="ECO:0000256" key="4">
    <source>
        <dbReference type="ARBA" id="ARBA00022679"/>
    </source>
</evidence>
<proteinExistence type="inferred from homology"/>
<evidence type="ECO:0000256" key="3">
    <source>
        <dbReference type="ARBA" id="ARBA00022676"/>
    </source>
</evidence>
<dbReference type="Proteomes" id="UP000316621">
    <property type="component" value="Chromosome 3"/>
</dbReference>
<dbReference type="GO" id="GO:0005768">
    <property type="term" value="C:endosome"/>
    <property type="evidence" value="ECO:0007669"/>
    <property type="project" value="TreeGrafter"/>
</dbReference>
<dbReference type="InterPro" id="IPR008630">
    <property type="entry name" value="Glyco_trans_34"/>
</dbReference>
<gene>
    <name evidence="11" type="ORF">C5167_013574</name>
</gene>
<dbReference type="FunFam" id="3.90.550.10:FF:000127">
    <property type="entry name" value="Probable glycosyltransferase 7"/>
    <property type="match status" value="1"/>
</dbReference>
<dbReference type="GO" id="GO:0000139">
    <property type="term" value="C:Golgi membrane"/>
    <property type="evidence" value="ECO:0007669"/>
    <property type="project" value="UniProtKB-SubCell"/>
</dbReference>
<accession>A0A4Y7J1N7</accession>
<evidence type="ECO:0000313" key="12">
    <source>
        <dbReference type="Proteomes" id="UP000316621"/>
    </source>
</evidence>
<evidence type="ECO:0000256" key="9">
    <source>
        <dbReference type="ARBA" id="ARBA00023136"/>
    </source>
</evidence>
<keyword evidence="12" id="KW-1185">Reference proteome</keyword>
<evidence type="ECO:0000256" key="10">
    <source>
        <dbReference type="ARBA" id="ARBA00023180"/>
    </source>
</evidence>
<keyword evidence="4" id="KW-0808">Transferase</keyword>
<dbReference type="GO" id="GO:0005802">
    <property type="term" value="C:trans-Golgi network"/>
    <property type="evidence" value="ECO:0007669"/>
    <property type="project" value="TreeGrafter"/>
</dbReference>
<evidence type="ECO:0000256" key="1">
    <source>
        <dbReference type="ARBA" id="ARBA00004323"/>
    </source>
</evidence>
<keyword evidence="10" id="KW-0325">Glycoprotein</keyword>
<organism evidence="11 12">
    <name type="scientific">Papaver somniferum</name>
    <name type="common">Opium poppy</name>
    <dbReference type="NCBI Taxonomy" id="3469"/>
    <lineage>
        <taxon>Eukaryota</taxon>
        <taxon>Viridiplantae</taxon>
        <taxon>Streptophyta</taxon>
        <taxon>Embryophyta</taxon>
        <taxon>Tracheophyta</taxon>
        <taxon>Spermatophyta</taxon>
        <taxon>Magnoliopsida</taxon>
        <taxon>Ranunculales</taxon>
        <taxon>Papaveraceae</taxon>
        <taxon>Papaveroideae</taxon>
        <taxon>Papaver</taxon>
    </lineage>
</organism>
<keyword evidence="3" id="KW-0328">Glycosyltransferase</keyword>
<sequence length="467" mass="53950">MLSSSSSPPSDHHHFYSSPTMTKTLNRNKPFSSSSSLVSNLIRFLGGATVAFLVVWTLFSTIDTSKPNFTPRFSNADSKSSVDDDSLDFDLGVHGINLKEEPESENFYDDPNLSYSMEKPIKNWDQKRKDWLNQHPSFASGVNERILLVTGSQMKPCKHPSGDSMLLRFFKNKVDYCRIHGYDIFYNNALFQPKMTGCWAKLPLVRAAMIAHPETEWIWWVDSDAAFTDMEFKIPLERYTNKNFILHGWNKEVFEVHSWVGLNAGIFLIRNCQWSLDFMDAWSNMGPLSPDYDKWGKILKSSLRDKVYDDADDQSSLVYLMLKEKSKWADKIYLEQKYYFEGYFLEVLSRFDNITKEYLEVEQAVSKLRRRHSEKVTEHYADLREPYITKLGNGYQSLRKPFITHFAGCQPCSGLHNASYSDDGCWKGMEKALNFADNQVLRNFGLIRRNLMDPSSLTSMEFDEASG</sequence>
<dbReference type="Gene3D" id="3.90.550.10">
    <property type="entry name" value="Spore Coat Polysaccharide Biosynthesis Protein SpsA, Chain A"/>
    <property type="match status" value="1"/>
</dbReference>
<keyword evidence="9" id="KW-0472">Membrane</keyword>
<dbReference type="Pfam" id="PF05637">
    <property type="entry name" value="Glyco_transf_34"/>
    <property type="match status" value="1"/>
</dbReference>
<dbReference type="EMBL" id="CM010717">
    <property type="protein sequence ID" value="RZC54717.1"/>
    <property type="molecule type" value="Genomic_DNA"/>
</dbReference>
<dbReference type="PANTHER" id="PTHR31311:SF3">
    <property type="entry name" value="GLYCOSYLTRANSFERASE 7-RELATED"/>
    <property type="match status" value="1"/>
</dbReference>
<keyword evidence="6" id="KW-0735">Signal-anchor</keyword>
<dbReference type="Gramene" id="RZC54717">
    <property type="protein sequence ID" value="RZC54717"/>
    <property type="gene ID" value="C5167_013574"/>
</dbReference>
<protein>
    <submittedName>
        <fullName evidence="11">Uncharacterized protein</fullName>
    </submittedName>
</protein>
<dbReference type="STRING" id="3469.A0A4Y7J1N7"/>
<keyword evidence="7" id="KW-1133">Transmembrane helix</keyword>
<reference evidence="11 12" key="1">
    <citation type="journal article" date="2018" name="Science">
        <title>The opium poppy genome and morphinan production.</title>
        <authorList>
            <person name="Guo L."/>
            <person name="Winzer T."/>
            <person name="Yang X."/>
            <person name="Li Y."/>
            <person name="Ning Z."/>
            <person name="He Z."/>
            <person name="Teodor R."/>
            <person name="Lu Y."/>
            <person name="Bowser T.A."/>
            <person name="Graham I.A."/>
            <person name="Ye K."/>
        </authorList>
    </citation>
    <scope>NUCLEOTIDE SEQUENCE [LARGE SCALE GENOMIC DNA]</scope>
    <source>
        <strain evidence="12">cv. HN1</strain>
        <tissue evidence="11">Leaves</tissue>
    </source>
</reference>
<name>A0A4Y7J1N7_PAPSO</name>
<comment type="similarity">
    <text evidence="2">Belongs to the glycosyltransferase 34 family.</text>
</comment>
<evidence type="ECO:0000256" key="5">
    <source>
        <dbReference type="ARBA" id="ARBA00022692"/>
    </source>
</evidence>
<dbReference type="AlphaFoldDB" id="A0A4Y7J1N7"/>
<comment type="subcellular location">
    <subcellularLocation>
        <location evidence="1">Golgi apparatus membrane</location>
        <topology evidence="1">Single-pass type II membrane protein</topology>
    </subcellularLocation>
</comment>